<dbReference type="Gene3D" id="3.10.129.10">
    <property type="entry name" value="Hotdog Thioesterase"/>
    <property type="match status" value="1"/>
</dbReference>
<organism evidence="4 5">
    <name type="scientific">Nocardia higoensis</name>
    <dbReference type="NCBI Taxonomy" id="228599"/>
    <lineage>
        <taxon>Bacteria</taxon>
        <taxon>Bacillati</taxon>
        <taxon>Actinomycetota</taxon>
        <taxon>Actinomycetes</taxon>
        <taxon>Mycobacteriales</taxon>
        <taxon>Nocardiaceae</taxon>
        <taxon>Nocardia</taxon>
    </lineage>
</organism>
<evidence type="ECO:0000259" key="3">
    <source>
        <dbReference type="Pfam" id="PF03061"/>
    </source>
</evidence>
<dbReference type="PANTHER" id="PTHR21660">
    <property type="entry name" value="THIOESTERASE SUPERFAMILY MEMBER-RELATED"/>
    <property type="match status" value="1"/>
</dbReference>
<dbReference type="Pfam" id="PF03061">
    <property type="entry name" value="4HBT"/>
    <property type="match status" value="1"/>
</dbReference>
<dbReference type="CDD" id="cd03443">
    <property type="entry name" value="PaaI_thioesterase"/>
    <property type="match status" value="1"/>
</dbReference>
<dbReference type="InterPro" id="IPR006683">
    <property type="entry name" value="Thioestr_dom"/>
</dbReference>
<dbReference type="RefSeq" id="WP_195002353.1">
    <property type="nucleotide sequence ID" value="NZ_JADLQN010000001.1"/>
</dbReference>
<comment type="caution">
    <text evidence="4">The sequence shown here is derived from an EMBL/GenBank/DDBJ whole genome shotgun (WGS) entry which is preliminary data.</text>
</comment>
<name>A0ABS0D6M9_9NOCA</name>
<accession>A0ABS0D6M9</accession>
<gene>
    <name evidence="4" type="ORF">IU449_06225</name>
</gene>
<dbReference type="NCBIfam" id="TIGR00369">
    <property type="entry name" value="unchar_dom_1"/>
    <property type="match status" value="1"/>
</dbReference>
<proteinExistence type="inferred from homology"/>
<evidence type="ECO:0000256" key="2">
    <source>
        <dbReference type="ARBA" id="ARBA00022801"/>
    </source>
</evidence>
<dbReference type="PANTHER" id="PTHR21660:SF1">
    <property type="entry name" value="ACYL-COENZYME A THIOESTERASE 13"/>
    <property type="match status" value="1"/>
</dbReference>
<dbReference type="InterPro" id="IPR003736">
    <property type="entry name" value="PAAI_dom"/>
</dbReference>
<keyword evidence="2" id="KW-0378">Hydrolase</keyword>
<comment type="similarity">
    <text evidence="1">Belongs to the thioesterase PaaI family.</text>
</comment>
<dbReference type="InterPro" id="IPR029069">
    <property type="entry name" value="HotDog_dom_sf"/>
</dbReference>
<evidence type="ECO:0000313" key="4">
    <source>
        <dbReference type="EMBL" id="MBF6354141.1"/>
    </source>
</evidence>
<dbReference type="Proteomes" id="UP000707731">
    <property type="component" value="Unassembled WGS sequence"/>
</dbReference>
<dbReference type="SUPFAM" id="SSF54637">
    <property type="entry name" value="Thioesterase/thiol ester dehydrase-isomerase"/>
    <property type="match status" value="1"/>
</dbReference>
<protein>
    <submittedName>
        <fullName evidence="4">PaaI family thioesterase</fullName>
    </submittedName>
</protein>
<dbReference type="EMBL" id="JADLQN010000001">
    <property type="protein sequence ID" value="MBF6354141.1"/>
    <property type="molecule type" value="Genomic_DNA"/>
</dbReference>
<keyword evidence="5" id="KW-1185">Reference proteome</keyword>
<sequence>MRLFVPQSPFVALLGIRIEKLTDDEAVLRLPWRPELATVGDMVHGGAISALADITVMAAAWCGRELPGTLRGVTTSLSLQFLEPAHATDLIGRGRPLRRGSTLTALEADIETPSGIRIAKAMASYKVG</sequence>
<reference evidence="4 5" key="1">
    <citation type="submission" date="2020-10" db="EMBL/GenBank/DDBJ databases">
        <title>Identification of Nocardia species via Next-generation sequencing and recognition of intraspecies genetic diversity.</title>
        <authorList>
            <person name="Li P."/>
            <person name="Li P."/>
            <person name="Lu B."/>
        </authorList>
    </citation>
    <scope>NUCLEOTIDE SEQUENCE [LARGE SCALE GENOMIC DNA]</scope>
    <source>
        <strain evidence="4 5">BJ06-0143</strain>
    </source>
</reference>
<evidence type="ECO:0000313" key="5">
    <source>
        <dbReference type="Proteomes" id="UP000707731"/>
    </source>
</evidence>
<dbReference type="InterPro" id="IPR039298">
    <property type="entry name" value="ACOT13"/>
</dbReference>
<feature type="domain" description="Thioesterase" evidence="3">
    <location>
        <begin position="42"/>
        <end position="115"/>
    </location>
</feature>
<evidence type="ECO:0000256" key="1">
    <source>
        <dbReference type="ARBA" id="ARBA00008324"/>
    </source>
</evidence>